<dbReference type="RefSeq" id="WP_143787451.1">
    <property type="nucleotide sequence ID" value="NZ_FSRM01000001.1"/>
</dbReference>
<organism evidence="2 3">
    <name type="scientific">Paraburkholderia phenazinium</name>
    <dbReference type="NCBI Taxonomy" id="60549"/>
    <lineage>
        <taxon>Bacteria</taxon>
        <taxon>Pseudomonadati</taxon>
        <taxon>Pseudomonadota</taxon>
        <taxon>Betaproteobacteria</taxon>
        <taxon>Burkholderiales</taxon>
        <taxon>Burkholderiaceae</taxon>
        <taxon>Paraburkholderia</taxon>
    </lineage>
</organism>
<protein>
    <submittedName>
        <fullName evidence="2">Uncharacterized protein</fullName>
    </submittedName>
</protein>
<feature type="compositionally biased region" description="Basic and acidic residues" evidence="1">
    <location>
        <begin position="8"/>
        <end position="22"/>
    </location>
</feature>
<gene>
    <name evidence="2" type="ORF">SAMN05444168_0732</name>
</gene>
<feature type="region of interest" description="Disordered" evidence="1">
    <location>
        <begin position="1"/>
        <end position="33"/>
    </location>
</feature>
<dbReference type="AlphaFoldDB" id="A0A1N6EK14"/>
<evidence type="ECO:0000256" key="1">
    <source>
        <dbReference type="SAM" id="MobiDB-lite"/>
    </source>
</evidence>
<reference evidence="2 3" key="1">
    <citation type="submission" date="2016-11" db="EMBL/GenBank/DDBJ databases">
        <authorList>
            <person name="Jaros S."/>
            <person name="Januszkiewicz K."/>
            <person name="Wedrychowicz H."/>
        </authorList>
    </citation>
    <scope>NUCLEOTIDE SEQUENCE [LARGE SCALE GENOMIC DNA]</scope>
    <source>
        <strain evidence="2 3">GAS86</strain>
    </source>
</reference>
<proteinExistence type="predicted"/>
<name>A0A1N6EK14_9BURK</name>
<accession>A0A1N6EK14</accession>
<evidence type="ECO:0000313" key="2">
    <source>
        <dbReference type="EMBL" id="SIN83364.1"/>
    </source>
</evidence>
<sequence length="66" mass="7599">MQGELEGELVRSERRQAAKRIVESSPDPHPLADSIAREEHFLALLRELEYEQRRELGEPQPDFTAA</sequence>
<evidence type="ECO:0000313" key="3">
    <source>
        <dbReference type="Proteomes" id="UP000184693"/>
    </source>
</evidence>
<dbReference type="EMBL" id="FSRM01000001">
    <property type="protein sequence ID" value="SIN83364.1"/>
    <property type="molecule type" value="Genomic_DNA"/>
</dbReference>
<dbReference type="Proteomes" id="UP000184693">
    <property type="component" value="Unassembled WGS sequence"/>
</dbReference>